<proteinExistence type="predicted"/>
<sequence>MMDLRTVGQQDVHLERLELNELLYGEKSRLVSLTKNSMPNGTICSRSINKCLIRNN</sequence>
<dbReference type="AlphaFoldDB" id="A0A183PQF2"/>
<name>A0A183PQF2_9TREM</name>
<reference evidence="1 2" key="1">
    <citation type="submission" date="2018-11" db="EMBL/GenBank/DDBJ databases">
        <authorList>
            <consortium name="Pathogen Informatics"/>
        </authorList>
    </citation>
    <scope>NUCLEOTIDE SEQUENCE [LARGE SCALE GENOMIC DNA]</scope>
    <source>
        <strain>Denwood</strain>
        <strain evidence="2">Zambia</strain>
    </source>
</reference>
<accession>A0A183PQF2</accession>
<evidence type="ECO:0000313" key="1">
    <source>
        <dbReference type="EMBL" id="VDP71779.1"/>
    </source>
</evidence>
<dbReference type="Proteomes" id="UP000269396">
    <property type="component" value="Unassembled WGS sequence"/>
</dbReference>
<organism evidence="1 2">
    <name type="scientific">Schistosoma mattheei</name>
    <dbReference type="NCBI Taxonomy" id="31246"/>
    <lineage>
        <taxon>Eukaryota</taxon>
        <taxon>Metazoa</taxon>
        <taxon>Spiralia</taxon>
        <taxon>Lophotrochozoa</taxon>
        <taxon>Platyhelminthes</taxon>
        <taxon>Trematoda</taxon>
        <taxon>Digenea</taxon>
        <taxon>Strigeidida</taxon>
        <taxon>Schistosomatoidea</taxon>
        <taxon>Schistosomatidae</taxon>
        <taxon>Schistosoma</taxon>
    </lineage>
</organism>
<evidence type="ECO:0000313" key="2">
    <source>
        <dbReference type="Proteomes" id="UP000269396"/>
    </source>
</evidence>
<keyword evidence="2" id="KW-1185">Reference proteome</keyword>
<protein>
    <submittedName>
        <fullName evidence="1">Uncharacterized protein</fullName>
    </submittedName>
</protein>
<dbReference type="EMBL" id="UZAL01037400">
    <property type="protein sequence ID" value="VDP71779.1"/>
    <property type="molecule type" value="Genomic_DNA"/>
</dbReference>
<gene>
    <name evidence="1" type="ORF">SMTD_LOCUS16587</name>
</gene>